<proteinExistence type="predicted"/>
<dbReference type="RefSeq" id="WP_311287553.1">
    <property type="nucleotide sequence ID" value="NZ_JBHTKX010000005.1"/>
</dbReference>
<keyword evidence="1" id="KW-0732">Signal</keyword>
<accession>A0ABW3Q184</accession>
<dbReference type="EMBL" id="JBHTKX010000005">
    <property type="protein sequence ID" value="MFD1130797.1"/>
    <property type="molecule type" value="Genomic_DNA"/>
</dbReference>
<comment type="caution">
    <text evidence="2">The sequence shown here is derived from an EMBL/GenBank/DDBJ whole genome shotgun (WGS) entry which is preliminary data.</text>
</comment>
<evidence type="ECO:0000313" key="2">
    <source>
        <dbReference type="EMBL" id="MFD1130797.1"/>
    </source>
</evidence>
<feature type="chain" id="PRO_5045693653" evidence="1">
    <location>
        <begin position="28"/>
        <end position="295"/>
    </location>
</feature>
<feature type="signal peptide" evidence="1">
    <location>
        <begin position="1"/>
        <end position="27"/>
    </location>
</feature>
<gene>
    <name evidence="2" type="ORF">ACFQ3J_21930</name>
</gene>
<keyword evidence="3" id="KW-1185">Reference proteome</keyword>
<dbReference type="Pfam" id="PF06207">
    <property type="entry name" value="DUF1002"/>
    <property type="match status" value="1"/>
</dbReference>
<evidence type="ECO:0000313" key="3">
    <source>
        <dbReference type="Proteomes" id="UP001597169"/>
    </source>
</evidence>
<evidence type="ECO:0000256" key="1">
    <source>
        <dbReference type="SAM" id="SignalP"/>
    </source>
</evidence>
<sequence length="295" mass="31925">MMMKLRKLMAILLIPALILLSMCIAPAASADAVEGDVIVILGEDLTTAQKEQVLADLDAPADTMTIQVTNEEEHKYLGSHMSKAQIGSKALSSAKIVIGKPGSGVSATSNHINWVTNDMYLNAMITAGVKDAHVSITAPFDVSGTAALTGIIKAYETTTDTEIPEEQKQVANEEIVKTAQLSDSIGAEETTTLMTNIKEELAQNQPETREEMQTLIINIANNLNITIPEAQLTGLVDLFMNMKDANVNWNAVGDQLEQAKQQFTDFIESEQGQGILAAIKDFFVGLIEIIKGWFS</sequence>
<organism evidence="2 3">
    <name type="scientific">Paenibacillus provencensis</name>
    <dbReference type="NCBI Taxonomy" id="441151"/>
    <lineage>
        <taxon>Bacteria</taxon>
        <taxon>Bacillati</taxon>
        <taxon>Bacillota</taxon>
        <taxon>Bacilli</taxon>
        <taxon>Bacillales</taxon>
        <taxon>Paenibacillaceae</taxon>
        <taxon>Paenibacillus</taxon>
    </lineage>
</organism>
<dbReference type="Proteomes" id="UP001597169">
    <property type="component" value="Unassembled WGS sequence"/>
</dbReference>
<reference evidence="3" key="1">
    <citation type="journal article" date="2019" name="Int. J. Syst. Evol. Microbiol.">
        <title>The Global Catalogue of Microorganisms (GCM) 10K type strain sequencing project: providing services to taxonomists for standard genome sequencing and annotation.</title>
        <authorList>
            <consortium name="The Broad Institute Genomics Platform"/>
            <consortium name="The Broad Institute Genome Sequencing Center for Infectious Disease"/>
            <person name="Wu L."/>
            <person name="Ma J."/>
        </authorList>
    </citation>
    <scope>NUCLEOTIDE SEQUENCE [LARGE SCALE GENOMIC DNA]</scope>
    <source>
        <strain evidence="3">CCUG 53519</strain>
    </source>
</reference>
<protein>
    <submittedName>
        <fullName evidence="2">DUF1002 domain-containing protein</fullName>
    </submittedName>
</protein>
<dbReference type="InterPro" id="IPR009343">
    <property type="entry name" value="DUF1002"/>
</dbReference>
<name>A0ABW3Q184_9BACL</name>